<accession>A0ACC1NMK5</accession>
<proteinExistence type="predicted"/>
<evidence type="ECO:0000313" key="1">
    <source>
        <dbReference type="EMBL" id="KAJ2980505.1"/>
    </source>
</evidence>
<gene>
    <name evidence="1" type="ORF">NQ176_g2599</name>
</gene>
<keyword evidence="2" id="KW-1185">Reference proteome</keyword>
<evidence type="ECO:0000313" key="2">
    <source>
        <dbReference type="Proteomes" id="UP001143910"/>
    </source>
</evidence>
<reference evidence="1" key="1">
    <citation type="submission" date="2022-08" db="EMBL/GenBank/DDBJ databases">
        <title>Genome Sequence of Lecanicillium fungicola.</title>
        <authorList>
            <person name="Buettner E."/>
        </authorList>
    </citation>
    <scope>NUCLEOTIDE SEQUENCE</scope>
    <source>
        <strain evidence="1">Babe33</strain>
    </source>
</reference>
<dbReference type="Proteomes" id="UP001143910">
    <property type="component" value="Unassembled WGS sequence"/>
</dbReference>
<dbReference type="EMBL" id="JANJQO010000194">
    <property type="protein sequence ID" value="KAJ2980505.1"/>
    <property type="molecule type" value="Genomic_DNA"/>
</dbReference>
<comment type="caution">
    <text evidence="1">The sequence shown here is derived from an EMBL/GenBank/DDBJ whole genome shotgun (WGS) entry which is preliminary data.</text>
</comment>
<sequence>MPTKHFRLHLFIHTGSLCIVSYAVASLAQKPHVHDDNFTPDIVLEAIAKPVSIGCGSRYSVTINGTVPGPAITLHENQTSWIRVYNRVPDKNVTIHFHGLSQRAAPFSDGTPLVSQWPIPPNHFFDYEVRPDIGDAGTYFYHSHVGFQQVSAHGALIVKDCKKGPYTYDHDKTLVLGDYFAATDDSIETGLQANPFKWSGEPQGITLSGHIGQAGFSLHNGSRGCTPYVLEVEPSKTYRLRLIGSTVLSLVEIGIEGHGRLGVIEADGANVEKAHVDHMQIAPGQRYSFLLKTKSLVELLKTENSQFWIQYESRDRPQVVKGYALLKYRLPGGISAPPLPDTLPATAPLSLTNKTYDYLEHMLQPLTSSEKSQFPRLEQVTRTVTIQVNQIVTNGEYVNGTANGTVSWAQNGHPWSEVIQGASNQIPYLVDLYQSNRSPNYTAALQNGGFDTTSRTFPARVGEVIDIVWQNNAGYSGGFDFHPMHIHGKHAWDLGTGNGTYDAKENERRLGNFTPARRDTTLLPRYIAKSQPHTTLGWRAWRVRITEDNIGAWMMHCHIAQHAVMGMNTVWIFGSAQDLLQKFPTVPYINGYLDYGGSAYGNESYAPVVNHHFQ</sequence>
<protein>
    <submittedName>
        <fullName evidence="1">Uncharacterized protein</fullName>
    </submittedName>
</protein>
<organism evidence="1 2">
    <name type="scientific">Zarea fungicola</name>
    <dbReference type="NCBI Taxonomy" id="93591"/>
    <lineage>
        <taxon>Eukaryota</taxon>
        <taxon>Fungi</taxon>
        <taxon>Dikarya</taxon>
        <taxon>Ascomycota</taxon>
        <taxon>Pezizomycotina</taxon>
        <taxon>Sordariomycetes</taxon>
        <taxon>Hypocreomycetidae</taxon>
        <taxon>Hypocreales</taxon>
        <taxon>Cordycipitaceae</taxon>
        <taxon>Zarea</taxon>
    </lineage>
</organism>
<name>A0ACC1NMK5_9HYPO</name>